<gene>
    <name evidence="2" type="ORF">BIW11_07192</name>
</gene>
<dbReference type="Proteomes" id="UP000192247">
    <property type="component" value="Unassembled WGS sequence"/>
</dbReference>
<feature type="region of interest" description="Disordered" evidence="1">
    <location>
        <begin position="81"/>
        <end position="100"/>
    </location>
</feature>
<comment type="caution">
    <text evidence="2">The sequence shown here is derived from an EMBL/GenBank/DDBJ whole genome shotgun (WGS) entry which is preliminary data.</text>
</comment>
<sequence length="100" mass="11485">MISTSILASIRHYRFLVLDYNGAKRLPGWLLVLFIETTSRIANRIRKLRHPKKGHTAMTKREQAQTSADVATVSIDALQPMQTTDWQKGDRRPKTIRIKA</sequence>
<proteinExistence type="predicted"/>
<evidence type="ECO:0000256" key="1">
    <source>
        <dbReference type="SAM" id="MobiDB-lite"/>
    </source>
</evidence>
<evidence type="ECO:0000313" key="3">
    <source>
        <dbReference type="Proteomes" id="UP000192247"/>
    </source>
</evidence>
<reference evidence="2 3" key="1">
    <citation type="journal article" date="2017" name="Gigascience">
        <title>Draft genome of the honey bee ectoparasitic mite, Tropilaelaps mercedesae, is shaped by the parasitic life history.</title>
        <authorList>
            <person name="Dong X."/>
            <person name="Armstrong S.D."/>
            <person name="Xia D."/>
            <person name="Makepeace B.L."/>
            <person name="Darby A.C."/>
            <person name="Kadowaki T."/>
        </authorList>
    </citation>
    <scope>NUCLEOTIDE SEQUENCE [LARGE SCALE GENOMIC DNA]</scope>
    <source>
        <strain evidence="2">Wuxi-XJTLU</strain>
    </source>
</reference>
<dbReference type="InParanoid" id="A0A1V9XV38"/>
<protein>
    <submittedName>
        <fullName evidence="2">Uncharacterized protein</fullName>
    </submittedName>
</protein>
<evidence type="ECO:0000313" key="2">
    <source>
        <dbReference type="EMBL" id="OQR77301.1"/>
    </source>
</evidence>
<dbReference type="AlphaFoldDB" id="A0A1V9XV38"/>
<organism evidence="2 3">
    <name type="scientific">Tropilaelaps mercedesae</name>
    <dbReference type="NCBI Taxonomy" id="418985"/>
    <lineage>
        <taxon>Eukaryota</taxon>
        <taxon>Metazoa</taxon>
        <taxon>Ecdysozoa</taxon>
        <taxon>Arthropoda</taxon>
        <taxon>Chelicerata</taxon>
        <taxon>Arachnida</taxon>
        <taxon>Acari</taxon>
        <taxon>Parasitiformes</taxon>
        <taxon>Mesostigmata</taxon>
        <taxon>Gamasina</taxon>
        <taxon>Dermanyssoidea</taxon>
        <taxon>Laelapidae</taxon>
        <taxon>Tropilaelaps</taxon>
    </lineage>
</organism>
<accession>A0A1V9XV38</accession>
<dbReference type="EMBL" id="MNPL01003721">
    <property type="protein sequence ID" value="OQR77301.1"/>
    <property type="molecule type" value="Genomic_DNA"/>
</dbReference>
<name>A0A1V9XV38_9ACAR</name>
<keyword evidence="3" id="KW-1185">Reference proteome</keyword>
<feature type="non-terminal residue" evidence="2">
    <location>
        <position position="100"/>
    </location>
</feature>